<gene>
    <name evidence="2" type="ORF">LCGC14_0853280</name>
</gene>
<dbReference type="EMBL" id="LAZR01002553">
    <property type="protein sequence ID" value="KKN28531.1"/>
    <property type="molecule type" value="Genomic_DNA"/>
</dbReference>
<reference evidence="2" key="1">
    <citation type="journal article" date="2015" name="Nature">
        <title>Complex archaea that bridge the gap between prokaryotes and eukaryotes.</title>
        <authorList>
            <person name="Spang A."/>
            <person name="Saw J.H."/>
            <person name="Jorgensen S.L."/>
            <person name="Zaremba-Niedzwiedzka K."/>
            <person name="Martijn J."/>
            <person name="Lind A.E."/>
            <person name="van Eijk R."/>
            <person name="Schleper C."/>
            <person name="Guy L."/>
            <person name="Ettema T.J."/>
        </authorList>
    </citation>
    <scope>NUCLEOTIDE SEQUENCE</scope>
</reference>
<dbReference type="AlphaFoldDB" id="A0A0F9RU53"/>
<proteinExistence type="predicted"/>
<comment type="caution">
    <text evidence="2">The sequence shown here is derived from an EMBL/GenBank/DDBJ whole genome shotgun (WGS) entry which is preliminary data.</text>
</comment>
<protein>
    <submittedName>
        <fullName evidence="2">Uncharacterized protein</fullName>
    </submittedName>
</protein>
<feature type="compositionally biased region" description="Polar residues" evidence="1">
    <location>
        <begin position="491"/>
        <end position="502"/>
    </location>
</feature>
<evidence type="ECO:0000313" key="2">
    <source>
        <dbReference type="EMBL" id="KKN28531.1"/>
    </source>
</evidence>
<feature type="compositionally biased region" description="Polar residues" evidence="1">
    <location>
        <begin position="511"/>
        <end position="522"/>
    </location>
</feature>
<organism evidence="2">
    <name type="scientific">marine sediment metagenome</name>
    <dbReference type="NCBI Taxonomy" id="412755"/>
    <lineage>
        <taxon>unclassified sequences</taxon>
        <taxon>metagenomes</taxon>
        <taxon>ecological metagenomes</taxon>
    </lineage>
</organism>
<feature type="region of interest" description="Disordered" evidence="1">
    <location>
        <begin position="491"/>
        <end position="522"/>
    </location>
</feature>
<evidence type="ECO:0000256" key="1">
    <source>
        <dbReference type="SAM" id="MobiDB-lite"/>
    </source>
</evidence>
<dbReference type="Gene3D" id="2.60.120.260">
    <property type="entry name" value="Galactose-binding domain-like"/>
    <property type="match status" value="1"/>
</dbReference>
<sequence>MAVNFYLLDNAGFFTEFDDAFNVTAWTAEDGTVTHTHNQDTVNQPTHPKCMKVVSTTDGKGVYQDVASLTPDEVHVVEFDYKIDATQEIDWRIWDQTNGANIANGTLDVTANWLGFYREVTTPANCTTIRLFLRAGTATSVAFYIDNIGCRGNVIKEDAESEGYERSLTRQSNTHTTERGVIVEDSSLSRMMFPLTWPFLDNTQFASLIKFARTRNQSYFNDGNMPRLIIKQQVFTETQYTYSGITNPSGTHVAYIDTDVDLPNVEGDFQTTEFSTANYVAVDGNDSNSVDTSITTTSNVKKYIYHHFVIDISAEYGVIDAIQRFKIKYVGEGDDLSDNDVNGVVVYIWNGSNWMRIGESTSKDKTTIDYSTDEPVQAQDFIDIGDQTVAILVRSRGHKGSGGNLTLKSYYISVWINQDMSSGVKLLSETRLDSGGDVVEVKNITDDNVLILGTDYEIGDGLDNIKAMSEDAGDLIEVTYNPRMKVTQSASLSDQWLGTGTPTTPPRSARLSLQSTDVLTEE</sequence>
<name>A0A0F9RU53_9ZZZZ</name>
<accession>A0A0F9RU53</accession>